<evidence type="ECO:0000313" key="2">
    <source>
        <dbReference type="Proteomes" id="UP001239111"/>
    </source>
</evidence>
<evidence type="ECO:0000313" key="1">
    <source>
        <dbReference type="EMBL" id="KAJ8672196.1"/>
    </source>
</evidence>
<organism evidence="1 2">
    <name type="scientific">Eretmocerus hayati</name>
    <dbReference type="NCBI Taxonomy" id="131215"/>
    <lineage>
        <taxon>Eukaryota</taxon>
        <taxon>Metazoa</taxon>
        <taxon>Ecdysozoa</taxon>
        <taxon>Arthropoda</taxon>
        <taxon>Hexapoda</taxon>
        <taxon>Insecta</taxon>
        <taxon>Pterygota</taxon>
        <taxon>Neoptera</taxon>
        <taxon>Endopterygota</taxon>
        <taxon>Hymenoptera</taxon>
        <taxon>Apocrita</taxon>
        <taxon>Proctotrupomorpha</taxon>
        <taxon>Chalcidoidea</taxon>
        <taxon>Aphelinidae</taxon>
        <taxon>Aphelininae</taxon>
        <taxon>Eretmocerus</taxon>
    </lineage>
</organism>
<comment type="caution">
    <text evidence="1">The sequence shown here is derived from an EMBL/GenBank/DDBJ whole genome shotgun (WGS) entry which is preliminary data.</text>
</comment>
<name>A0ACC2NMR2_9HYME</name>
<keyword evidence="2" id="KW-1185">Reference proteome</keyword>
<proteinExistence type="predicted"/>
<sequence length="230" mass="26940">MHLIADKYRESDFVVIGDYNNLPGLSWTNSSTVRYGAIDDKECRVTTCADIIKNGYSFLDMNQFFPVPHYKPYTLDLFFTHLSNVSAYTATECLVPIDDHHIPHSFNVEIDLNCTIKNSFGTSKMYDFAHADYDEISEHLADINWEDIFSNSDDVDWNLQDFYNTIGRPIDEFTPLKKFHGDDKSSYPTWYSNELISLIIDEEIRHINWKRTGIDSNYIEFKRLRDKCIR</sequence>
<gene>
    <name evidence="1" type="ORF">QAD02_003455</name>
</gene>
<dbReference type="EMBL" id="CM056743">
    <property type="protein sequence ID" value="KAJ8672196.1"/>
    <property type="molecule type" value="Genomic_DNA"/>
</dbReference>
<protein>
    <submittedName>
        <fullName evidence="1">Uncharacterized protein</fullName>
    </submittedName>
</protein>
<reference evidence="1" key="1">
    <citation type="submission" date="2023-04" db="EMBL/GenBank/DDBJ databases">
        <title>A chromosome-level genome assembly of the parasitoid wasp Eretmocerus hayati.</title>
        <authorList>
            <person name="Zhong Y."/>
            <person name="Liu S."/>
            <person name="Liu Y."/>
        </authorList>
    </citation>
    <scope>NUCLEOTIDE SEQUENCE</scope>
    <source>
        <strain evidence="1">ZJU_SS_LIU_2023</strain>
    </source>
</reference>
<accession>A0ACC2NMR2</accession>
<dbReference type="Proteomes" id="UP001239111">
    <property type="component" value="Chromosome 3"/>
</dbReference>